<dbReference type="Proteomes" id="UP001164539">
    <property type="component" value="Chromosome 1"/>
</dbReference>
<comment type="caution">
    <text evidence="1">The sequence shown here is derived from an EMBL/GenBank/DDBJ whole genome shotgun (WGS) entry which is preliminary data.</text>
</comment>
<evidence type="ECO:0000313" key="2">
    <source>
        <dbReference type="Proteomes" id="UP001164539"/>
    </source>
</evidence>
<reference evidence="1 2" key="1">
    <citation type="journal article" date="2023" name="Science">
        <title>Complex scaffold remodeling in plant triterpene biosynthesis.</title>
        <authorList>
            <person name="De La Pena R."/>
            <person name="Hodgson H."/>
            <person name="Liu J.C."/>
            <person name="Stephenson M.J."/>
            <person name="Martin A.C."/>
            <person name="Owen C."/>
            <person name="Harkess A."/>
            <person name="Leebens-Mack J."/>
            <person name="Jimenez L.E."/>
            <person name="Osbourn A."/>
            <person name="Sattely E.S."/>
        </authorList>
    </citation>
    <scope>NUCLEOTIDE SEQUENCE [LARGE SCALE GENOMIC DNA]</scope>
    <source>
        <strain evidence="2">cv. JPN11</strain>
        <tissue evidence="1">Leaf</tissue>
    </source>
</reference>
<sequence>MGLADKAKNYVSEKVANMKKPEASLTSVGLKGVSREGVEYLAKVSVDNPYSHSIPICEIDYILNSAGREIATGRIPDPGSLKGNEKTALDVPVKVPHSVLVSLVKDIAQDWDIDYELKLGLIIDLPVFGNFTIPLSSQGEIKLPTLSDYFKK</sequence>
<accession>A0ACC1YYD1</accession>
<protein>
    <submittedName>
        <fullName evidence="1">Late embryogenesis abundant protein Lea14-A</fullName>
    </submittedName>
</protein>
<name>A0ACC1YYD1_MELAZ</name>
<keyword evidence="2" id="KW-1185">Reference proteome</keyword>
<organism evidence="1 2">
    <name type="scientific">Melia azedarach</name>
    <name type="common">Chinaberry tree</name>
    <dbReference type="NCBI Taxonomy" id="155640"/>
    <lineage>
        <taxon>Eukaryota</taxon>
        <taxon>Viridiplantae</taxon>
        <taxon>Streptophyta</taxon>
        <taxon>Embryophyta</taxon>
        <taxon>Tracheophyta</taxon>
        <taxon>Spermatophyta</taxon>
        <taxon>Magnoliopsida</taxon>
        <taxon>eudicotyledons</taxon>
        <taxon>Gunneridae</taxon>
        <taxon>Pentapetalae</taxon>
        <taxon>rosids</taxon>
        <taxon>malvids</taxon>
        <taxon>Sapindales</taxon>
        <taxon>Meliaceae</taxon>
        <taxon>Melia</taxon>
    </lineage>
</organism>
<dbReference type="EMBL" id="CM051394">
    <property type="protein sequence ID" value="KAJ4728203.1"/>
    <property type="molecule type" value="Genomic_DNA"/>
</dbReference>
<gene>
    <name evidence="1" type="ORF">OWV82_001179</name>
</gene>
<evidence type="ECO:0000313" key="1">
    <source>
        <dbReference type="EMBL" id="KAJ4728203.1"/>
    </source>
</evidence>
<proteinExistence type="predicted"/>